<proteinExistence type="predicted"/>
<dbReference type="GeneID" id="108717023"/>
<dbReference type="RefSeq" id="XP_018119223.1">
    <property type="nucleotide sequence ID" value="XM_018263734.2"/>
</dbReference>
<dbReference type="PROSITE" id="PS50088">
    <property type="entry name" value="ANK_REPEAT"/>
    <property type="match status" value="3"/>
</dbReference>
<keyword evidence="15" id="KW-0472">Membrane</keyword>
<comment type="subcellular location">
    <subcellularLocation>
        <location evidence="1">Cell membrane</location>
        <topology evidence="1">Multi-pass membrane protein</topology>
    </subcellularLocation>
</comment>
<evidence type="ECO:0000256" key="1">
    <source>
        <dbReference type="ARBA" id="ARBA00004651"/>
    </source>
</evidence>
<accession>A0A1L8GA58</accession>
<dbReference type="InterPro" id="IPR008344">
    <property type="entry name" value="TRPV5/TRPV6"/>
</dbReference>
<keyword evidence="12" id="KW-1133">Transmembrane helix</keyword>
<keyword evidence="10" id="KW-0106">Calcium</keyword>
<evidence type="ECO:0000256" key="9">
    <source>
        <dbReference type="ARBA" id="ARBA00022737"/>
    </source>
</evidence>
<dbReference type="SMART" id="SM00248">
    <property type="entry name" value="ANK"/>
    <property type="match status" value="6"/>
</dbReference>
<dbReference type="Pfam" id="PF12796">
    <property type="entry name" value="Ank_2"/>
    <property type="match status" value="2"/>
</dbReference>
<dbReference type="OMA" id="NKSMACK"/>
<keyword evidence="9" id="KW-0677">Repeat</keyword>
<comment type="catalytic activity">
    <reaction evidence="17">
        <text>Ca(2+)(in) = Ca(2+)(out)</text>
        <dbReference type="Rhea" id="RHEA:29671"/>
        <dbReference type="ChEBI" id="CHEBI:29108"/>
    </reaction>
</comment>
<dbReference type="PROSITE" id="PS50297">
    <property type="entry name" value="ANK_REP_REGION"/>
    <property type="match status" value="2"/>
</dbReference>
<feature type="domain" description="Ion transport" evidence="18">
    <location>
        <begin position="301"/>
        <end position="557"/>
    </location>
</feature>
<evidence type="ECO:0000256" key="7">
    <source>
        <dbReference type="ARBA" id="ARBA00022692"/>
    </source>
</evidence>
<evidence type="ECO:0000256" key="8">
    <source>
        <dbReference type="ARBA" id="ARBA00022723"/>
    </source>
</evidence>
<evidence type="ECO:0000256" key="16">
    <source>
        <dbReference type="ARBA" id="ARBA00023303"/>
    </source>
</evidence>
<dbReference type="STRING" id="8355.A0A1L8GA58"/>
<dbReference type="PANTHER" id="PTHR10582">
    <property type="entry name" value="TRANSIENT RECEPTOR POTENTIAL ION CHANNEL PROTEIN"/>
    <property type="match status" value="1"/>
</dbReference>
<evidence type="ECO:0000256" key="10">
    <source>
        <dbReference type="ARBA" id="ARBA00022837"/>
    </source>
</evidence>
<evidence type="ECO:0000256" key="4">
    <source>
        <dbReference type="ARBA" id="ARBA00022553"/>
    </source>
</evidence>
<dbReference type="InterPro" id="IPR036770">
    <property type="entry name" value="Ankyrin_rpt-contain_sf"/>
</dbReference>
<dbReference type="Pfam" id="PF00520">
    <property type="entry name" value="Ion_trans"/>
    <property type="match status" value="1"/>
</dbReference>
<dbReference type="FunFam" id="1.25.40.20:FF:000748">
    <property type="entry name" value="Uncharacterized protein"/>
    <property type="match status" value="1"/>
</dbReference>
<keyword evidence="5" id="KW-0109">Calcium transport</keyword>
<keyword evidence="16" id="KW-0407">Ion channel</keyword>
<evidence type="ECO:0000256" key="12">
    <source>
        <dbReference type="ARBA" id="ARBA00022989"/>
    </source>
</evidence>
<keyword evidence="11" id="KW-0112">Calmodulin-binding</keyword>
<dbReference type="Proteomes" id="UP000186698">
    <property type="component" value="Chromosome 5L"/>
</dbReference>
<evidence type="ECO:0000256" key="11">
    <source>
        <dbReference type="ARBA" id="ARBA00022860"/>
    </source>
</evidence>
<keyword evidence="8" id="KW-0479">Metal-binding</keyword>
<organism evidence="19 20">
    <name type="scientific">Xenopus laevis</name>
    <name type="common">African clawed frog</name>
    <dbReference type="NCBI Taxonomy" id="8355"/>
    <lineage>
        <taxon>Eukaryota</taxon>
        <taxon>Metazoa</taxon>
        <taxon>Chordata</taxon>
        <taxon>Craniata</taxon>
        <taxon>Vertebrata</taxon>
        <taxon>Euteleostomi</taxon>
        <taxon>Amphibia</taxon>
        <taxon>Batrachia</taxon>
        <taxon>Anura</taxon>
        <taxon>Pipoidea</taxon>
        <taxon>Pipidae</taxon>
        <taxon>Xenopodinae</taxon>
        <taxon>Xenopus</taxon>
        <taxon>Xenopus</taxon>
    </lineage>
</organism>
<dbReference type="GO" id="GO:0005516">
    <property type="term" value="F:calmodulin binding"/>
    <property type="evidence" value="ECO:0007669"/>
    <property type="project" value="UniProtKB-KW"/>
</dbReference>
<keyword evidence="4" id="KW-0597">Phosphoprotein</keyword>
<dbReference type="GO" id="GO:0046872">
    <property type="term" value="F:metal ion binding"/>
    <property type="evidence" value="ECO:0007669"/>
    <property type="project" value="UniProtKB-KW"/>
</dbReference>
<keyword evidence="20" id="KW-0675">Receptor</keyword>
<dbReference type="InterPro" id="IPR005821">
    <property type="entry name" value="Ion_trans_dom"/>
</dbReference>
<evidence type="ECO:0000256" key="5">
    <source>
        <dbReference type="ARBA" id="ARBA00022568"/>
    </source>
</evidence>
<dbReference type="AlphaFoldDB" id="A0A1L8GA58"/>
<protein>
    <submittedName>
        <fullName evidence="20">Transient receptor potential cation channel subfamily V member 5</fullName>
    </submittedName>
</protein>
<evidence type="ECO:0000256" key="17">
    <source>
        <dbReference type="ARBA" id="ARBA00036634"/>
    </source>
</evidence>
<dbReference type="GO" id="GO:0098703">
    <property type="term" value="P:calcium ion import across plasma membrane"/>
    <property type="evidence" value="ECO:0000318"/>
    <property type="project" value="GO_Central"/>
</dbReference>
<keyword evidence="6" id="KW-0107">Calcium channel</keyword>
<dbReference type="PaxDb" id="8355-A0A1L8GA58"/>
<evidence type="ECO:0000256" key="13">
    <source>
        <dbReference type="ARBA" id="ARBA00023043"/>
    </source>
</evidence>
<evidence type="ECO:0000256" key="14">
    <source>
        <dbReference type="ARBA" id="ARBA00023065"/>
    </source>
</evidence>
<dbReference type="PANTHER" id="PTHR10582:SF38">
    <property type="entry name" value="TRANSIENT RECEPTOR POTENTIAL CATION CHANNEL SUBFAMILY V MEMBER 6"/>
    <property type="match status" value="1"/>
</dbReference>
<evidence type="ECO:0000256" key="3">
    <source>
        <dbReference type="ARBA" id="ARBA00022475"/>
    </source>
</evidence>
<evidence type="ECO:0000256" key="2">
    <source>
        <dbReference type="ARBA" id="ARBA00022448"/>
    </source>
</evidence>
<keyword evidence="14" id="KW-0406">Ion transport</keyword>
<keyword evidence="3" id="KW-1003">Cell membrane</keyword>
<reference evidence="20" key="1">
    <citation type="submission" date="2025-08" db="UniProtKB">
        <authorList>
            <consortium name="RefSeq"/>
        </authorList>
    </citation>
    <scope>IDENTIFICATION</scope>
    <source>
        <strain evidence="20">J_2021</strain>
        <tissue evidence="20">Erythrocytes</tissue>
    </source>
</reference>
<dbReference type="InterPro" id="IPR002110">
    <property type="entry name" value="Ankyrin_rpt"/>
</dbReference>
<evidence type="ECO:0000256" key="15">
    <source>
        <dbReference type="ARBA" id="ARBA00023136"/>
    </source>
</evidence>
<dbReference type="GO" id="GO:0005262">
    <property type="term" value="F:calcium channel activity"/>
    <property type="evidence" value="ECO:0000318"/>
    <property type="project" value="GO_Central"/>
</dbReference>
<evidence type="ECO:0000313" key="19">
    <source>
        <dbReference type="Proteomes" id="UP000186698"/>
    </source>
</evidence>
<dbReference type="Gene3D" id="1.25.40.20">
    <property type="entry name" value="Ankyrin repeat-containing domain"/>
    <property type="match status" value="2"/>
</dbReference>
<gene>
    <name evidence="20" type="primary">LOC108717023</name>
</gene>
<sequence length="633" mass="71910">MPPGKSIVNMHSYPDKPDKGRENLLFKAAKENNIDVLKRLIGENVDPTSKGSLGENVLHIAALYNNQEILVSLLDEFPFLINKPIECDAYKGETVLHIAIVNQNSEMVRELIARKADMKNARATGNFFAPRRQGQHYYGEYVTSFAAYIGNREILQTLVENGAPLEAQDSQGNTVFHILVLHQNKSMACKLYDFLATMIPKKQLSDLESLTNNDGMTPLKLAAQQGNIQMFEYFIKKRRHTILSFGPVGSTLYDLTGIDSWDDRISVIDIICASNNSARNLLEITPLKELIHYKWTAYGYKYFLLCTILYIMYTIILTLCCLYRPIMEELPYQEGKAIIRKPLHEAYKTRKDYWRLCGEIIVVIGGILSLVSEILQFVRKGSKHFFGSTVTGGPFHFVMLLYACFIIAVVILRFVSSDGETVMLSLALISAWCNVIYFGRGFRLLGPLCIMIQKMVLGDLIKFCILLIAVLIGFAAAFDVHFQEINTTTLPNFDGFPATTFTLFQLMMGLDDLPLPENIAMPKMILFLYIVYMFFGFVLLMNLLIALMTHTHFRVTNDRTSLWKAQVAATTIMLERSIPCRLWPRTGIPGELLGLERGRWYLRVEERNNTSFCPLTKTQASSEPSITRPRITR</sequence>
<dbReference type="CTD" id="108717023"/>
<keyword evidence="7" id="KW-0812">Transmembrane</keyword>
<keyword evidence="13" id="KW-0040">ANK repeat</keyword>
<dbReference type="Bgee" id="108717023">
    <property type="expression patterns" value="Expressed in zone of skin and 2 other cell types or tissues"/>
</dbReference>
<keyword evidence="2" id="KW-0813">Transport</keyword>
<name>A0A1L8GA58_XENLA</name>
<dbReference type="PRINTS" id="PR01765">
    <property type="entry name" value="ECACCHANNEL"/>
</dbReference>
<dbReference type="Gene3D" id="1.10.287.70">
    <property type="match status" value="1"/>
</dbReference>
<dbReference type="InterPro" id="IPR024862">
    <property type="entry name" value="TRPV"/>
</dbReference>
<dbReference type="OrthoDB" id="533508at2759"/>
<evidence type="ECO:0000259" key="18">
    <source>
        <dbReference type="Pfam" id="PF00520"/>
    </source>
</evidence>
<evidence type="ECO:0000256" key="6">
    <source>
        <dbReference type="ARBA" id="ARBA00022673"/>
    </source>
</evidence>
<evidence type="ECO:0000313" key="20">
    <source>
        <dbReference type="RefSeq" id="XP_018119223.1"/>
    </source>
</evidence>
<dbReference type="KEGG" id="xla:108717023"/>
<keyword evidence="19" id="KW-1185">Reference proteome</keyword>
<dbReference type="GO" id="GO:0005886">
    <property type="term" value="C:plasma membrane"/>
    <property type="evidence" value="ECO:0000318"/>
    <property type="project" value="GO_Central"/>
</dbReference>
<dbReference type="SUPFAM" id="SSF48403">
    <property type="entry name" value="Ankyrin repeat"/>
    <property type="match status" value="1"/>
</dbReference>